<dbReference type="InterPro" id="IPR045502">
    <property type="entry name" value="DUF6489"/>
</dbReference>
<evidence type="ECO:0000313" key="1">
    <source>
        <dbReference type="EMBL" id="SFX45526.1"/>
    </source>
</evidence>
<evidence type="ECO:0000313" key="2">
    <source>
        <dbReference type="Proteomes" id="UP000182350"/>
    </source>
</evidence>
<dbReference type="OrthoDB" id="5740990at2"/>
<dbReference type="Pfam" id="PF20099">
    <property type="entry name" value="DUF6489"/>
    <property type="match status" value="1"/>
</dbReference>
<dbReference type="RefSeq" id="WP_072325994.1">
    <property type="nucleotide sequence ID" value="NZ_FPJW01000005.1"/>
</dbReference>
<keyword evidence="2" id="KW-1185">Reference proteome</keyword>
<sequence>MKVNIELDMTPEEFRQAMGLPDVQPFQEELMNKIKEQMEAGVEGYDALSLFKPFISQSFESVNSYQKLMMDILAGYGQSGGSNR</sequence>
<dbReference type="STRING" id="1122209.SAMN02745752_01756"/>
<dbReference type="AlphaFoldDB" id="A0A1K1X7D1"/>
<organism evidence="1 2">
    <name type="scientific">Marinospirillum alkaliphilum DSM 21637</name>
    <dbReference type="NCBI Taxonomy" id="1122209"/>
    <lineage>
        <taxon>Bacteria</taxon>
        <taxon>Pseudomonadati</taxon>
        <taxon>Pseudomonadota</taxon>
        <taxon>Gammaproteobacteria</taxon>
        <taxon>Oceanospirillales</taxon>
        <taxon>Oceanospirillaceae</taxon>
        <taxon>Marinospirillum</taxon>
    </lineage>
</organism>
<name>A0A1K1X7D1_9GAMM</name>
<accession>A0A1K1X7D1</accession>
<proteinExistence type="predicted"/>
<dbReference type="EMBL" id="FPJW01000005">
    <property type="protein sequence ID" value="SFX45526.1"/>
    <property type="molecule type" value="Genomic_DNA"/>
</dbReference>
<gene>
    <name evidence="1" type="ORF">SAMN02745752_01756</name>
</gene>
<reference evidence="1 2" key="1">
    <citation type="submission" date="2016-11" db="EMBL/GenBank/DDBJ databases">
        <authorList>
            <person name="Jaros S."/>
            <person name="Januszkiewicz K."/>
            <person name="Wedrychowicz H."/>
        </authorList>
    </citation>
    <scope>NUCLEOTIDE SEQUENCE [LARGE SCALE GENOMIC DNA]</scope>
    <source>
        <strain evidence="1 2">DSM 21637</strain>
    </source>
</reference>
<protein>
    <submittedName>
        <fullName evidence="1">Uncharacterized protein</fullName>
    </submittedName>
</protein>
<dbReference type="Proteomes" id="UP000182350">
    <property type="component" value="Unassembled WGS sequence"/>
</dbReference>